<accession>A0A9W2XDX6</accession>
<dbReference type="InterPro" id="IPR040581">
    <property type="entry name" value="Thioredoxin_11"/>
</dbReference>
<proteinExistence type="predicted"/>
<dbReference type="InterPro" id="IPR036116">
    <property type="entry name" value="FN3_sf"/>
</dbReference>
<feature type="domain" description="Fibronectin type-III" evidence="1">
    <location>
        <begin position="295"/>
        <end position="389"/>
    </location>
</feature>
<dbReference type="SMART" id="SM00060">
    <property type="entry name" value="FN3"/>
    <property type="match status" value="1"/>
</dbReference>
<dbReference type="Pfam" id="PF00041">
    <property type="entry name" value="fn3"/>
    <property type="match status" value="1"/>
</dbReference>
<dbReference type="InterPro" id="IPR052090">
    <property type="entry name" value="Cytolytic_pore-forming_toxin"/>
</dbReference>
<dbReference type="InterPro" id="IPR048997">
    <property type="entry name" value="Stonustoxin-like_helical"/>
</dbReference>
<evidence type="ECO:0000259" key="1">
    <source>
        <dbReference type="PROSITE" id="PS50853"/>
    </source>
</evidence>
<dbReference type="Pfam" id="PF18078">
    <property type="entry name" value="Thioredoxin_11"/>
    <property type="match status" value="1"/>
</dbReference>
<dbReference type="AlphaFoldDB" id="A0A9W2XDX6"/>
<dbReference type="GeneID" id="129603323"/>
<dbReference type="PANTHER" id="PTHR31594:SF16">
    <property type="entry name" value="SI:CH211-281L24.3"/>
    <property type="match status" value="1"/>
</dbReference>
<organism evidence="2 3">
    <name type="scientific">Betta splendens</name>
    <name type="common">Siamese fighting fish</name>
    <dbReference type="NCBI Taxonomy" id="158456"/>
    <lineage>
        <taxon>Eukaryota</taxon>
        <taxon>Metazoa</taxon>
        <taxon>Chordata</taxon>
        <taxon>Craniata</taxon>
        <taxon>Vertebrata</taxon>
        <taxon>Euteleostomi</taxon>
        <taxon>Actinopterygii</taxon>
        <taxon>Neopterygii</taxon>
        <taxon>Teleostei</taxon>
        <taxon>Neoteleostei</taxon>
        <taxon>Acanthomorphata</taxon>
        <taxon>Anabantaria</taxon>
        <taxon>Anabantiformes</taxon>
        <taxon>Anabantoidei</taxon>
        <taxon>Osphronemidae</taxon>
        <taxon>Betta</taxon>
    </lineage>
</organism>
<dbReference type="Gene3D" id="2.60.40.10">
    <property type="entry name" value="Immunoglobulins"/>
    <property type="match status" value="1"/>
</dbReference>
<dbReference type="PROSITE" id="PS50853">
    <property type="entry name" value="FN3"/>
    <property type="match status" value="1"/>
</dbReference>
<dbReference type="RefSeq" id="XP_055359891.1">
    <property type="nucleotide sequence ID" value="XM_055503916.1"/>
</dbReference>
<reference evidence="3" key="1">
    <citation type="submission" date="2025-08" db="UniProtKB">
        <authorList>
            <consortium name="RefSeq"/>
        </authorList>
    </citation>
    <scope>IDENTIFICATION</scope>
</reference>
<evidence type="ECO:0000313" key="3">
    <source>
        <dbReference type="RefSeq" id="XP_055359891.1"/>
    </source>
</evidence>
<dbReference type="OrthoDB" id="428111at2759"/>
<dbReference type="KEGG" id="bspl:129603323"/>
<dbReference type="PANTHER" id="PTHR31594">
    <property type="entry name" value="AIG1-TYPE G DOMAIN-CONTAINING PROTEIN"/>
    <property type="match status" value="1"/>
</dbReference>
<dbReference type="SUPFAM" id="SSF49265">
    <property type="entry name" value="Fibronectin type III"/>
    <property type="match status" value="1"/>
</dbReference>
<sequence length="489" mass="56522">MMDTKSMELGFHGTEQQRRLSASIKGKLLELNDKAEKEISYSPAAAKHICQRSIRLVNEAQQVLEDFNELEMRCNMLMIKTDGKFPQISEKIGRFKEMCSEFNVKFQQTLAKKLPSIGVGGQEEAALAEILNKKHSSPFNSDVLKKWIRWKEREVYTVNFFTDMINTKIVPSEDHVDIEKRHAEYAVCFVFTSLGASEPYLSALSHYLNRTNPDEPQHPHSDDVEKDQWFADKKITDKMRHKARLFRDFAEANKEKKNMRFLTLSLTDEMFKGCSIYFYQRWFSFWFPAIKNFEPPSKPKAVTVSDVTHNSVTLKVSPPRFRANNMYYCIEYRVCGDDKWQREIMSNPEEVTVSGLRLDTEYEFRCRAVFLELVGPHHDVSGSVRTLPCCPPGKPQVEPELSVSWEEPSELGPDVQTENLQKQVFKVGLNKLKEIKETSENLEQLEAETKPGWKNRVQSLMAIKEKAVPGGMFELKKLFHRPQVSQPST</sequence>
<dbReference type="Pfam" id="PF21109">
    <property type="entry name" value="Stonustoxin_helical"/>
    <property type="match status" value="1"/>
</dbReference>
<dbReference type="CDD" id="cd00063">
    <property type="entry name" value="FN3"/>
    <property type="match status" value="1"/>
</dbReference>
<evidence type="ECO:0000313" key="2">
    <source>
        <dbReference type="Proteomes" id="UP000515150"/>
    </source>
</evidence>
<dbReference type="Proteomes" id="UP000515150">
    <property type="component" value="Chromosome 17"/>
</dbReference>
<gene>
    <name evidence="3" type="primary">LOC129603323</name>
</gene>
<name>A0A9W2XDX6_BETSP</name>
<protein>
    <submittedName>
        <fullName evidence="3">Verrucotoxin subunit beta-like</fullName>
    </submittedName>
</protein>
<dbReference type="InterPro" id="IPR013783">
    <property type="entry name" value="Ig-like_fold"/>
</dbReference>
<keyword evidence="2" id="KW-1185">Reference proteome</keyword>
<dbReference type="InterPro" id="IPR003961">
    <property type="entry name" value="FN3_dom"/>
</dbReference>